<name>A0A2P5FWF6_TREOI</name>
<evidence type="ECO:0000313" key="2">
    <source>
        <dbReference type="Proteomes" id="UP000237000"/>
    </source>
</evidence>
<comment type="caution">
    <text evidence="1">The sequence shown here is derived from an EMBL/GenBank/DDBJ whole genome shotgun (WGS) entry which is preliminary data.</text>
</comment>
<dbReference type="Proteomes" id="UP000237000">
    <property type="component" value="Unassembled WGS sequence"/>
</dbReference>
<sequence length="92" mass="10401">MAATFILWLQAQRRCGHFGLSKMCGFRRNNLGQLWLCHGHCGKNHWPLNTKIAEASALVFRMQWASEIFPSLEAVESDAQAVITALKNAHTY</sequence>
<keyword evidence="2" id="KW-1185">Reference proteome</keyword>
<reference evidence="2" key="1">
    <citation type="submission" date="2016-06" db="EMBL/GenBank/DDBJ databases">
        <title>Parallel loss of symbiosis genes in relatives of nitrogen-fixing non-legume Parasponia.</title>
        <authorList>
            <person name="Van Velzen R."/>
            <person name="Holmer R."/>
            <person name="Bu F."/>
            <person name="Rutten L."/>
            <person name="Van Zeijl A."/>
            <person name="Liu W."/>
            <person name="Santuari L."/>
            <person name="Cao Q."/>
            <person name="Sharma T."/>
            <person name="Shen D."/>
            <person name="Roswanjaya Y."/>
            <person name="Wardhani T."/>
            <person name="Kalhor M.S."/>
            <person name="Jansen J."/>
            <person name="Van den Hoogen J."/>
            <person name="Gungor B."/>
            <person name="Hartog M."/>
            <person name="Hontelez J."/>
            <person name="Verver J."/>
            <person name="Yang W.-C."/>
            <person name="Schijlen E."/>
            <person name="Repin R."/>
            <person name="Schilthuizen M."/>
            <person name="Schranz E."/>
            <person name="Heidstra R."/>
            <person name="Miyata K."/>
            <person name="Fedorova E."/>
            <person name="Kohlen W."/>
            <person name="Bisseling T."/>
            <person name="Smit S."/>
            <person name="Geurts R."/>
        </authorList>
    </citation>
    <scope>NUCLEOTIDE SEQUENCE [LARGE SCALE GENOMIC DNA]</scope>
    <source>
        <strain evidence="2">cv. RG33-2</strain>
    </source>
</reference>
<accession>A0A2P5FWF6</accession>
<dbReference type="OrthoDB" id="1166005at2759"/>
<gene>
    <name evidence="1" type="ORF">TorRG33x02_018980</name>
</gene>
<organism evidence="1 2">
    <name type="scientific">Trema orientale</name>
    <name type="common">Charcoal tree</name>
    <name type="synonym">Celtis orientalis</name>
    <dbReference type="NCBI Taxonomy" id="63057"/>
    <lineage>
        <taxon>Eukaryota</taxon>
        <taxon>Viridiplantae</taxon>
        <taxon>Streptophyta</taxon>
        <taxon>Embryophyta</taxon>
        <taxon>Tracheophyta</taxon>
        <taxon>Spermatophyta</taxon>
        <taxon>Magnoliopsida</taxon>
        <taxon>eudicotyledons</taxon>
        <taxon>Gunneridae</taxon>
        <taxon>Pentapetalae</taxon>
        <taxon>rosids</taxon>
        <taxon>fabids</taxon>
        <taxon>Rosales</taxon>
        <taxon>Cannabaceae</taxon>
        <taxon>Trema</taxon>
    </lineage>
</organism>
<dbReference type="AlphaFoldDB" id="A0A2P5FWF6"/>
<dbReference type="EMBL" id="JXTC01000005">
    <property type="protein sequence ID" value="POO02114.1"/>
    <property type="molecule type" value="Genomic_DNA"/>
</dbReference>
<protein>
    <submittedName>
        <fullName evidence="1">Uncharacterized protein</fullName>
    </submittedName>
</protein>
<dbReference type="InParanoid" id="A0A2P5FWF6"/>
<proteinExistence type="predicted"/>
<evidence type="ECO:0000313" key="1">
    <source>
        <dbReference type="EMBL" id="POO02114.1"/>
    </source>
</evidence>